<evidence type="ECO:0000313" key="17">
    <source>
        <dbReference type="Proteomes" id="UP001523550"/>
    </source>
</evidence>
<keyword evidence="13" id="KW-1208">Phospholipid metabolism</keyword>
<sequence length="186" mass="20634">MSLRWLPNALSLLRLLLIPPMIGLLLNDAYFWTLVLFALAGISDGVDGWLAKRFGWQSRLGALLDAAADKLLMASVFITLGWIGLVPVWLVALVFVRDLWIVLGAWYNRHHLANFRVTPRLTSKINTAVQVGFVLVVIADAAWNLLNESLMAGAVTVATLSVVVSGLDYLQDWLRRIGRAGRREQA</sequence>
<evidence type="ECO:0000256" key="4">
    <source>
        <dbReference type="ARBA" id="ARBA00013170"/>
    </source>
</evidence>
<accession>A0ABT1G4E9</accession>
<keyword evidence="8 15" id="KW-0812">Transmembrane</keyword>
<evidence type="ECO:0000256" key="7">
    <source>
        <dbReference type="ARBA" id="ARBA00022679"/>
    </source>
</evidence>
<evidence type="ECO:0000256" key="8">
    <source>
        <dbReference type="ARBA" id="ARBA00022692"/>
    </source>
</evidence>
<dbReference type="PIRSF" id="PIRSF000847">
    <property type="entry name" value="Phos_ph_gly_syn"/>
    <property type="match status" value="1"/>
</dbReference>
<dbReference type="GO" id="GO:0043337">
    <property type="term" value="F:cardiolipin synthase (CMP-forming)"/>
    <property type="evidence" value="ECO:0007669"/>
    <property type="project" value="UniProtKB-EC"/>
</dbReference>
<feature type="transmembrane region" description="Helical" evidence="15">
    <location>
        <begin position="128"/>
        <end position="146"/>
    </location>
</feature>
<comment type="subcellular location">
    <subcellularLocation>
        <location evidence="1">Membrane</location>
        <topology evidence="1">Multi-pass membrane protein</topology>
    </subcellularLocation>
</comment>
<evidence type="ECO:0000256" key="14">
    <source>
        <dbReference type="ARBA" id="ARBA00048586"/>
    </source>
</evidence>
<proteinExistence type="inferred from homology"/>
<keyword evidence="10" id="KW-0443">Lipid metabolism</keyword>
<keyword evidence="11 15" id="KW-0472">Membrane</keyword>
<gene>
    <name evidence="16" type="ORF">J2T60_000130</name>
</gene>
<dbReference type="PANTHER" id="PTHR14269">
    <property type="entry name" value="CDP-DIACYLGLYCEROL--GLYCEROL-3-PHOSPHATE 3-PHOSPHATIDYLTRANSFERASE-RELATED"/>
    <property type="match status" value="1"/>
</dbReference>
<dbReference type="PANTHER" id="PTHR14269:SF60">
    <property type="entry name" value="CARDIOLIPIN SYNTHASE (CMP-FORMING)"/>
    <property type="match status" value="1"/>
</dbReference>
<organism evidence="16 17">
    <name type="scientific">Natronospira proteinivora</name>
    <dbReference type="NCBI Taxonomy" id="1807133"/>
    <lineage>
        <taxon>Bacteria</taxon>
        <taxon>Pseudomonadati</taxon>
        <taxon>Pseudomonadota</taxon>
        <taxon>Gammaproteobacteria</taxon>
        <taxon>Natronospirales</taxon>
        <taxon>Natronospiraceae</taxon>
        <taxon>Natronospira</taxon>
    </lineage>
</organism>
<evidence type="ECO:0000256" key="3">
    <source>
        <dbReference type="ARBA" id="ARBA00010441"/>
    </source>
</evidence>
<dbReference type="Gene3D" id="1.20.120.1760">
    <property type="match status" value="1"/>
</dbReference>
<keyword evidence="12" id="KW-0594">Phospholipid biosynthesis</keyword>
<keyword evidence="17" id="KW-1185">Reference proteome</keyword>
<keyword evidence="9 15" id="KW-1133">Transmembrane helix</keyword>
<evidence type="ECO:0000256" key="11">
    <source>
        <dbReference type="ARBA" id="ARBA00023136"/>
    </source>
</evidence>
<evidence type="ECO:0000256" key="12">
    <source>
        <dbReference type="ARBA" id="ARBA00023209"/>
    </source>
</evidence>
<dbReference type="InterPro" id="IPR050324">
    <property type="entry name" value="CDP-alcohol_PTase-I"/>
</dbReference>
<keyword evidence="7 16" id="KW-0808">Transferase</keyword>
<evidence type="ECO:0000256" key="9">
    <source>
        <dbReference type="ARBA" id="ARBA00022989"/>
    </source>
</evidence>
<comment type="caution">
    <text evidence="16">The sequence shown here is derived from an EMBL/GenBank/DDBJ whole genome shotgun (WGS) entry which is preliminary data.</text>
</comment>
<comment type="pathway">
    <text evidence="2">Phospholipid metabolism; phosphatidylglycerol biosynthesis; phosphatidylglycerol from CDP-diacylglycerol: step 1/2.</text>
</comment>
<name>A0ABT1G4E9_9GAMM</name>
<evidence type="ECO:0000256" key="13">
    <source>
        <dbReference type="ARBA" id="ARBA00023264"/>
    </source>
</evidence>
<dbReference type="InterPro" id="IPR000462">
    <property type="entry name" value="CDP-OH_P_trans"/>
</dbReference>
<comment type="catalytic activity">
    <reaction evidence="14">
        <text>a CDP-1,2-diacyl-sn-glycerol + sn-glycerol 3-phosphate = a 1,2-diacyl-sn-glycero-3-phospho-(1'-sn-glycero-3'-phosphate) + CMP + H(+)</text>
        <dbReference type="Rhea" id="RHEA:12593"/>
        <dbReference type="ChEBI" id="CHEBI:15378"/>
        <dbReference type="ChEBI" id="CHEBI:57597"/>
        <dbReference type="ChEBI" id="CHEBI:58332"/>
        <dbReference type="ChEBI" id="CHEBI:60110"/>
        <dbReference type="ChEBI" id="CHEBI:60377"/>
        <dbReference type="EC" id="2.7.8.5"/>
    </reaction>
</comment>
<comment type="similarity">
    <text evidence="3">Belongs to the CDP-alcohol phosphatidyltransferase class-I family.</text>
</comment>
<evidence type="ECO:0000256" key="6">
    <source>
        <dbReference type="ARBA" id="ARBA00022516"/>
    </source>
</evidence>
<evidence type="ECO:0000256" key="5">
    <source>
        <dbReference type="ARBA" id="ARBA00014944"/>
    </source>
</evidence>
<evidence type="ECO:0000313" key="16">
    <source>
        <dbReference type="EMBL" id="MCP1726165.1"/>
    </source>
</evidence>
<dbReference type="Proteomes" id="UP001523550">
    <property type="component" value="Unassembled WGS sequence"/>
</dbReference>
<reference evidence="16 17" key="1">
    <citation type="submission" date="2022-03" db="EMBL/GenBank/DDBJ databases">
        <title>Genomic Encyclopedia of Type Strains, Phase III (KMG-III): the genomes of soil and plant-associated and newly described type strains.</title>
        <authorList>
            <person name="Whitman W."/>
        </authorList>
    </citation>
    <scope>NUCLEOTIDE SEQUENCE [LARGE SCALE GENOMIC DNA]</scope>
    <source>
        <strain evidence="16 17">BSker1</strain>
    </source>
</reference>
<evidence type="ECO:0000256" key="15">
    <source>
        <dbReference type="SAM" id="Phobius"/>
    </source>
</evidence>
<dbReference type="EMBL" id="JALJYF010000001">
    <property type="protein sequence ID" value="MCP1726165.1"/>
    <property type="molecule type" value="Genomic_DNA"/>
</dbReference>
<dbReference type="InterPro" id="IPR004570">
    <property type="entry name" value="Phosphatidylglycerol_P_synth"/>
</dbReference>
<dbReference type="InterPro" id="IPR043130">
    <property type="entry name" value="CDP-OH_PTrfase_TM_dom"/>
</dbReference>
<feature type="transmembrane region" description="Helical" evidence="15">
    <location>
        <begin position="152"/>
        <end position="170"/>
    </location>
</feature>
<dbReference type="RefSeq" id="WP_253443975.1">
    <property type="nucleotide sequence ID" value="NZ_JALJYF010000001.1"/>
</dbReference>
<evidence type="ECO:0000256" key="2">
    <source>
        <dbReference type="ARBA" id="ARBA00005042"/>
    </source>
</evidence>
<dbReference type="Pfam" id="PF01066">
    <property type="entry name" value="CDP-OH_P_transf"/>
    <property type="match status" value="1"/>
</dbReference>
<evidence type="ECO:0000256" key="10">
    <source>
        <dbReference type="ARBA" id="ARBA00023098"/>
    </source>
</evidence>
<protein>
    <recommendedName>
        <fullName evidence="5">CDP-diacylglycerol--glycerol-3-phosphate 3-phosphatidyltransferase</fullName>
        <ecNumber evidence="4">2.7.8.5</ecNumber>
    </recommendedName>
</protein>
<dbReference type="EC" id="2.7.8.5" evidence="4"/>
<keyword evidence="6" id="KW-0444">Lipid biosynthesis</keyword>
<evidence type="ECO:0000256" key="1">
    <source>
        <dbReference type="ARBA" id="ARBA00004141"/>
    </source>
</evidence>